<keyword evidence="4" id="KW-1185">Reference proteome</keyword>
<evidence type="ECO:0000313" key="3">
    <source>
        <dbReference type="EMBL" id="VDM36878.1"/>
    </source>
</evidence>
<gene>
    <name evidence="2" type="ORF">Tcan_12473</name>
    <name evidence="3" type="ORF">TCNE_LOCUS5672</name>
</gene>
<name>A0A0B2V7R3_TOXCA</name>
<evidence type="ECO:0000313" key="4">
    <source>
        <dbReference type="Proteomes" id="UP000031036"/>
    </source>
</evidence>
<organism evidence="2 4">
    <name type="scientific">Toxocara canis</name>
    <name type="common">Canine roundworm</name>
    <dbReference type="NCBI Taxonomy" id="6265"/>
    <lineage>
        <taxon>Eukaryota</taxon>
        <taxon>Metazoa</taxon>
        <taxon>Ecdysozoa</taxon>
        <taxon>Nematoda</taxon>
        <taxon>Chromadorea</taxon>
        <taxon>Rhabditida</taxon>
        <taxon>Spirurina</taxon>
        <taxon>Ascaridomorpha</taxon>
        <taxon>Ascaridoidea</taxon>
        <taxon>Toxocaridae</taxon>
        <taxon>Toxocara</taxon>
    </lineage>
</organism>
<keyword evidence="1" id="KW-0472">Membrane</keyword>
<keyword evidence="1" id="KW-1133">Transmembrane helix</keyword>
<dbReference type="OrthoDB" id="5888586at2759"/>
<proteinExistence type="predicted"/>
<dbReference type="AlphaFoldDB" id="A0A0B2V7R3"/>
<protein>
    <submittedName>
        <fullName evidence="2">Uncharacterized protein</fullName>
    </submittedName>
</protein>
<sequence length="107" mass="12002">MDYGNVSMFGTPKHDTNSEFILMLVSALLISMLALIALLLNSITFAFFSLKISRSMASFKEKTEFAERLLSYRRFAEELIGKLSNVANFDAAENEKETSTMLNTMTA</sequence>
<dbReference type="Proteomes" id="UP000031036">
    <property type="component" value="Unassembled WGS sequence"/>
</dbReference>
<reference evidence="3" key="2">
    <citation type="submission" date="2018-11" db="EMBL/GenBank/DDBJ databases">
        <authorList>
            <consortium name="Pathogen Informatics"/>
        </authorList>
    </citation>
    <scope>NUCLEOTIDE SEQUENCE [LARGE SCALE GENOMIC DNA]</scope>
</reference>
<accession>A0A0B2V7R3</accession>
<evidence type="ECO:0000256" key="1">
    <source>
        <dbReference type="SAM" id="Phobius"/>
    </source>
</evidence>
<reference evidence="2 4" key="1">
    <citation type="submission" date="2014-11" db="EMBL/GenBank/DDBJ databases">
        <title>Genetic blueprint of the zoonotic pathogen Toxocara canis.</title>
        <authorList>
            <person name="Zhu X.-Q."/>
            <person name="Korhonen P.K."/>
            <person name="Cai H."/>
            <person name="Young N.D."/>
            <person name="Nejsum P."/>
            <person name="von Samson-Himmelstjerna G."/>
            <person name="Boag P.R."/>
            <person name="Tan P."/>
            <person name="Li Q."/>
            <person name="Min J."/>
            <person name="Yang Y."/>
            <person name="Wang X."/>
            <person name="Fang X."/>
            <person name="Hall R.S."/>
            <person name="Hofmann A."/>
            <person name="Sternberg P.W."/>
            <person name="Jex A.R."/>
            <person name="Gasser R.B."/>
        </authorList>
    </citation>
    <scope>NUCLEOTIDE SEQUENCE [LARGE SCALE GENOMIC DNA]</scope>
    <source>
        <strain evidence="2">PN_DK_2014</strain>
    </source>
</reference>
<dbReference type="EMBL" id="JPKZ01002267">
    <property type="protein sequence ID" value="KHN77578.1"/>
    <property type="molecule type" value="Genomic_DNA"/>
</dbReference>
<keyword evidence="1" id="KW-0812">Transmembrane</keyword>
<dbReference type="EMBL" id="UYWY01019379">
    <property type="protein sequence ID" value="VDM36878.1"/>
    <property type="molecule type" value="Genomic_DNA"/>
</dbReference>
<dbReference type="OMA" id="EMSKATH"/>
<evidence type="ECO:0000313" key="2">
    <source>
        <dbReference type="EMBL" id="KHN77578.1"/>
    </source>
</evidence>
<feature type="transmembrane region" description="Helical" evidence="1">
    <location>
        <begin position="20"/>
        <end position="50"/>
    </location>
</feature>